<organism evidence="1 2">
    <name type="scientific">Cytospora mali</name>
    <name type="common">Apple Valsa canker fungus</name>
    <name type="synonym">Valsa mali</name>
    <dbReference type="NCBI Taxonomy" id="578113"/>
    <lineage>
        <taxon>Eukaryota</taxon>
        <taxon>Fungi</taxon>
        <taxon>Dikarya</taxon>
        <taxon>Ascomycota</taxon>
        <taxon>Pezizomycotina</taxon>
        <taxon>Sordariomycetes</taxon>
        <taxon>Sordariomycetidae</taxon>
        <taxon>Diaporthales</taxon>
        <taxon>Cytosporaceae</taxon>
        <taxon>Cytospora</taxon>
    </lineage>
</organism>
<sequence length="70" mass="6983">MAVRGAGHATYSGMAKAAAGVTIDLRGLRGVEVLSVGGRMPTIGVTGFLLGGGISTLSSRFSFRADVVSA</sequence>
<dbReference type="Gene3D" id="3.30.465.10">
    <property type="match status" value="1"/>
</dbReference>
<dbReference type="OrthoDB" id="407275at2759"/>
<dbReference type="InterPro" id="IPR016169">
    <property type="entry name" value="FAD-bd_PCMH_sub2"/>
</dbReference>
<name>A0A194V3C6_CYTMA</name>
<reference evidence="2" key="1">
    <citation type="submission" date="2014-12" db="EMBL/GenBank/DDBJ databases">
        <title>Genome Sequence of Valsa Canker Pathogens Uncovers a Specific Adaption of Colonization on Woody Bark.</title>
        <authorList>
            <person name="Yin Z."/>
            <person name="Liu H."/>
            <person name="Gao X."/>
            <person name="Li Z."/>
            <person name="Song N."/>
            <person name="Ke X."/>
            <person name="Dai Q."/>
            <person name="Wu Y."/>
            <person name="Sun Y."/>
            <person name="Xu J.-R."/>
            <person name="Kang Z.K."/>
            <person name="Wang L."/>
            <person name="Huang L."/>
        </authorList>
    </citation>
    <scope>NUCLEOTIDE SEQUENCE [LARGE SCALE GENOMIC DNA]</scope>
    <source>
        <strain evidence="2">SXYL134</strain>
    </source>
</reference>
<dbReference type="STRING" id="694573.A0A194V3C6"/>
<dbReference type="EMBL" id="KN714713">
    <property type="protein sequence ID" value="KUI58409.1"/>
    <property type="molecule type" value="Genomic_DNA"/>
</dbReference>
<protein>
    <submittedName>
        <fullName evidence="1">Uncharacterized protein</fullName>
    </submittedName>
</protein>
<gene>
    <name evidence="1" type="ORF">VP1G_11022</name>
</gene>
<dbReference type="AlphaFoldDB" id="A0A194V3C6"/>
<dbReference type="SUPFAM" id="SSF56176">
    <property type="entry name" value="FAD-binding/transporter-associated domain-like"/>
    <property type="match status" value="1"/>
</dbReference>
<dbReference type="GO" id="GO:0050660">
    <property type="term" value="F:flavin adenine dinucleotide binding"/>
    <property type="evidence" value="ECO:0007669"/>
    <property type="project" value="InterPro"/>
</dbReference>
<dbReference type="InterPro" id="IPR036318">
    <property type="entry name" value="FAD-bd_PCMH-like_sf"/>
</dbReference>
<dbReference type="Proteomes" id="UP000078576">
    <property type="component" value="Unassembled WGS sequence"/>
</dbReference>
<evidence type="ECO:0000313" key="2">
    <source>
        <dbReference type="Proteomes" id="UP000078576"/>
    </source>
</evidence>
<accession>A0A194V3C6</accession>
<evidence type="ECO:0000313" key="1">
    <source>
        <dbReference type="EMBL" id="KUI58409.1"/>
    </source>
</evidence>
<keyword evidence="2" id="KW-1185">Reference proteome</keyword>
<proteinExistence type="predicted"/>